<feature type="compositionally biased region" description="Low complexity" evidence="4">
    <location>
        <begin position="222"/>
        <end position="235"/>
    </location>
</feature>
<dbReference type="Pfam" id="PF02758">
    <property type="entry name" value="PYRIN"/>
    <property type="match status" value="1"/>
</dbReference>
<dbReference type="CDD" id="cd08305">
    <property type="entry name" value="Pyrin"/>
    <property type="match status" value="1"/>
</dbReference>
<keyword evidence="3" id="KW-0539">Nucleus</keyword>
<keyword evidence="8" id="KW-1185">Reference proteome</keyword>
<dbReference type="Gene3D" id="1.10.533.10">
    <property type="entry name" value="Death Domain, Fas"/>
    <property type="match status" value="1"/>
</dbReference>
<protein>
    <submittedName>
        <fullName evidence="7">Pyrin and HIN domain family member 1</fullName>
    </submittedName>
</protein>
<dbReference type="PROSITE" id="PS50834">
    <property type="entry name" value="HIN_200"/>
    <property type="match status" value="1"/>
</dbReference>
<dbReference type="GO" id="GO:0005730">
    <property type="term" value="C:nucleolus"/>
    <property type="evidence" value="ECO:0007669"/>
    <property type="project" value="Ensembl"/>
</dbReference>
<feature type="domain" description="Pyrin" evidence="5">
    <location>
        <begin position="42"/>
        <end position="129"/>
    </location>
</feature>
<dbReference type="FunFam" id="2.40.50.140:FF:000101">
    <property type="entry name" value="Myeloid cell nuclear differentiation antigen"/>
    <property type="match status" value="1"/>
</dbReference>
<evidence type="ECO:0000259" key="5">
    <source>
        <dbReference type="PROSITE" id="PS50824"/>
    </source>
</evidence>
<dbReference type="InterPro" id="IPR004020">
    <property type="entry name" value="DAPIN"/>
</dbReference>
<dbReference type="FunCoup" id="F6USA4">
    <property type="interactions" value="27"/>
</dbReference>
<sequence>MNNSFLWATHSQRHTSSFKLSVYVCNTVYHFSLIGSLISLEMANNYKKIVLLKGLEVINDYHFRIVKSLLSNDLKLNPKMKEEYDKIQIADLMEEKFPGDAGLGKLIEFFKEIPTLGDLAETLKREKLKVVNKIESIPVKGTTPSKTRKHKEVDPATPASTASNTLTAKGAEETLGAQKRRKPSEEETGTKRSKMSKEQTQPSCSAEASMSTAMGCSPPPQTSSSAPPNTSSTESLKPLANRQATPSKNIFPKDPMIVMVLSATKIFTYEFSENEQRGMFHATVATQTQFFHVKVLNINLKGKFIKKRIIIISNYSKHNSLLEVNEASSVSEAGPDQMFEVPKDIIIRAKKTPKINILHKQTSGYIVYGLYMLHTKIVNRKTTIYEIQDKTGSMTVIGKGECHNIPCEKGDKLQLFCFRLRKRENMSKLMSEMHSFIQIHKNTSQRSHDSRSMALPQERSQHPKPSEAGTTLPESHPKTPQMPPTTPSSSSFTKVTKDKDIKQIPFNLYSSVEILPEVLHLKT</sequence>
<dbReference type="PROSITE" id="PS50824">
    <property type="entry name" value="DAPIN"/>
    <property type="match status" value="1"/>
</dbReference>
<dbReference type="FunFam" id="2.40.50.140:FF:000105">
    <property type="entry name" value="Myeloid cell nuclear differentiation antigen"/>
    <property type="match status" value="1"/>
</dbReference>
<dbReference type="Pfam" id="PF02760">
    <property type="entry name" value="HIN"/>
    <property type="match status" value="1"/>
</dbReference>
<dbReference type="GO" id="GO:0031648">
    <property type="term" value="P:protein destabilization"/>
    <property type="evidence" value="ECO:0007669"/>
    <property type="project" value="Ensembl"/>
</dbReference>
<dbReference type="GO" id="GO:2000060">
    <property type="term" value="P:positive regulation of ubiquitin-dependent protein catabolic process"/>
    <property type="evidence" value="ECO:0007669"/>
    <property type="project" value="Ensembl"/>
</dbReference>
<evidence type="ECO:0000313" key="8">
    <source>
        <dbReference type="Proteomes" id="UP000006718"/>
    </source>
</evidence>
<dbReference type="Gene3D" id="2.40.50.140">
    <property type="entry name" value="Nucleic acid-binding proteins"/>
    <property type="match status" value="2"/>
</dbReference>
<dbReference type="InterPro" id="IPR004021">
    <property type="entry name" value="HIN200/IF120x"/>
</dbReference>
<feature type="region of interest" description="Disordered" evidence="4">
    <location>
        <begin position="440"/>
        <end position="496"/>
    </location>
</feature>
<dbReference type="PANTHER" id="PTHR12200">
    <property type="entry name" value="INTERFERON-INDUCIBLE PROTEIN AIM2 FAMILY MEMBER"/>
    <property type="match status" value="1"/>
</dbReference>
<dbReference type="InterPro" id="IPR011029">
    <property type="entry name" value="DEATH-like_dom_sf"/>
</dbReference>
<reference evidence="7" key="2">
    <citation type="submission" date="2019-01" db="EMBL/GenBank/DDBJ databases">
        <authorList>
            <person name="Graves T."/>
            <person name="Eichler E.E."/>
            <person name="Wilson R.K."/>
        </authorList>
    </citation>
    <scope>NUCLEOTIDE SEQUENCE [LARGE SCALE GENOMIC DNA]</scope>
    <source>
        <strain evidence="7">17573</strain>
    </source>
</reference>
<gene>
    <name evidence="7 10" type="primary">PYHIN1</name>
    <name evidence="9" type="synonym">IFI16</name>
</gene>
<evidence type="ECO:0000256" key="4">
    <source>
        <dbReference type="SAM" id="MobiDB-lite"/>
    </source>
</evidence>
<dbReference type="Bgee" id="ENSMMUG00000004488">
    <property type="expression patterns" value="Expressed in spleen and 8 other cell types or tissues"/>
</dbReference>
<dbReference type="InterPro" id="IPR012340">
    <property type="entry name" value="NA-bd_OB-fold"/>
</dbReference>
<dbReference type="GO" id="GO:0035458">
    <property type="term" value="P:cellular response to interferon-beta"/>
    <property type="evidence" value="ECO:0007669"/>
    <property type="project" value="InterPro"/>
</dbReference>
<reference evidence="7" key="3">
    <citation type="submission" date="2025-08" db="UniProtKB">
        <authorList>
            <consortium name="Ensembl"/>
        </authorList>
    </citation>
    <scope>IDENTIFICATION</scope>
    <source>
        <strain evidence="7">17573</strain>
    </source>
</reference>
<dbReference type="VGNC" id="VGNC:73562">
    <property type="gene designation" value="IFI16"/>
</dbReference>
<accession>F6USA4</accession>
<comment type="similarity">
    <text evidence="2">Belongs to the HIN-200 family.</text>
</comment>
<name>F6USA4_MACMU</name>
<dbReference type="GO" id="GO:0035457">
    <property type="term" value="P:cellular response to interferon-alpha"/>
    <property type="evidence" value="ECO:0007669"/>
    <property type="project" value="Ensembl"/>
</dbReference>
<dbReference type="STRING" id="9544.ENSMMUP00000038627"/>
<dbReference type="GO" id="GO:0050821">
    <property type="term" value="P:protein stabilization"/>
    <property type="evidence" value="ECO:0007669"/>
    <property type="project" value="Ensembl"/>
</dbReference>
<evidence type="ECO:0000313" key="7">
    <source>
        <dbReference type="Ensembl" id="ENSMMUP00000038627.3"/>
    </source>
</evidence>
<dbReference type="Ensembl" id="ENSMMUT00000045590.3">
    <property type="protein sequence ID" value="ENSMMUP00000038627.3"/>
    <property type="gene ID" value="ENSMMUG00000004488.4"/>
</dbReference>
<dbReference type="VEuPathDB" id="HostDB:ENSMMUG00000004488"/>
<dbReference type="OMA" id="TKQRSHD"/>
<proteinExistence type="inferred from homology"/>
<comment type="subcellular location">
    <subcellularLocation>
        <location evidence="1">Nucleus</location>
    </subcellularLocation>
</comment>
<dbReference type="InParanoid" id="F6USA4"/>
<dbReference type="GO" id="GO:0043517">
    <property type="term" value="P:positive regulation of DNA damage response, signal transduction by p53 class mediator"/>
    <property type="evidence" value="ECO:0007669"/>
    <property type="project" value="Ensembl"/>
</dbReference>
<dbReference type="SUPFAM" id="SSF159141">
    <property type="entry name" value="HIN-2000 domain-like"/>
    <property type="match status" value="2"/>
</dbReference>
<dbReference type="GeneTree" id="ENSGT00390000013296"/>
<feature type="compositionally biased region" description="Polar residues" evidence="4">
    <location>
        <begin position="158"/>
        <end position="167"/>
    </location>
</feature>
<dbReference type="GO" id="GO:1900182">
    <property type="term" value="P:positive regulation of protein localization to nucleus"/>
    <property type="evidence" value="ECO:0007669"/>
    <property type="project" value="Ensembl"/>
</dbReference>
<dbReference type="GO" id="GO:0005654">
    <property type="term" value="C:nucleoplasm"/>
    <property type="evidence" value="ECO:0007669"/>
    <property type="project" value="Ensembl"/>
</dbReference>
<evidence type="ECO:0000256" key="3">
    <source>
        <dbReference type="ARBA" id="ARBA00023242"/>
    </source>
</evidence>
<reference evidence="7" key="4">
    <citation type="submission" date="2025-09" db="UniProtKB">
        <authorList>
            <consortium name="Ensembl"/>
        </authorList>
    </citation>
    <scope>IDENTIFICATION</scope>
    <source>
        <strain evidence="7">17573</strain>
    </source>
</reference>
<dbReference type="GO" id="GO:0032991">
    <property type="term" value="C:protein-containing complex"/>
    <property type="evidence" value="ECO:0007669"/>
    <property type="project" value="Ensembl"/>
</dbReference>
<dbReference type="GO" id="GO:0031625">
    <property type="term" value="F:ubiquitin protein ligase binding"/>
    <property type="evidence" value="ECO:0007669"/>
    <property type="project" value="Ensembl"/>
</dbReference>
<dbReference type="InterPro" id="IPR040205">
    <property type="entry name" value="HIN-200"/>
</dbReference>
<dbReference type="AlphaFoldDB" id="F6USA4"/>
<dbReference type="Proteomes" id="UP000006718">
    <property type="component" value="Chromosome 1"/>
</dbReference>
<dbReference type="PANTHER" id="PTHR12200:SF25">
    <property type="entry name" value="PYRIN AND HIN DOMAIN-CONTAINING PROTEIN 1"/>
    <property type="match status" value="1"/>
</dbReference>
<dbReference type="GO" id="GO:0045893">
    <property type="term" value="P:positive regulation of DNA-templated transcription"/>
    <property type="evidence" value="ECO:0007669"/>
    <property type="project" value="Ensembl"/>
</dbReference>
<reference evidence="8" key="1">
    <citation type="journal article" date="2007" name="Science">
        <title>Evolutionary and biomedical insights from the rhesus macaque genome.</title>
        <authorList>
            <person name="Gibbs R.A."/>
            <person name="Rogers J."/>
            <person name="Katze M.G."/>
            <person name="Bumgarner R."/>
            <person name="Weinstock G.M."/>
            <person name="Mardis E.R."/>
            <person name="Remington K.A."/>
            <person name="Strausberg R.L."/>
            <person name="Venter J.C."/>
            <person name="Wilson R.K."/>
            <person name="Batzer M.A."/>
            <person name="Bustamante C.D."/>
            <person name="Eichler E.E."/>
            <person name="Hahn M.W."/>
            <person name="Hardison R.C."/>
            <person name="Makova K.D."/>
            <person name="Miller W."/>
            <person name="Milosavljevic A."/>
            <person name="Palermo R.E."/>
            <person name="Siepel A."/>
            <person name="Sikela J.M."/>
            <person name="Attaway T."/>
            <person name="Bell S."/>
            <person name="Bernard K.E."/>
            <person name="Buhay C.J."/>
            <person name="Chandrabose M.N."/>
            <person name="Dao M."/>
            <person name="Davis C."/>
            <person name="Delehaunty K.D."/>
            <person name="Ding Y."/>
            <person name="Dinh H.H."/>
            <person name="Dugan-Rocha S."/>
            <person name="Fulton L.A."/>
            <person name="Gabisi R.A."/>
            <person name="Garner T.T."/>
            <person name="Godfrey J."/>
            <person name="Hawes A.C."/>
            <person name="Hernandez J."/>
            <person name="Hines S."/>
            <person name="Holder M."/>
            <person name="Hume J."/>
            <person name="Jhangiani S.N."/>
            <person name="Joshi V."/>
            <person name="Khan Z.M."/>
            <person name="Kirkness E.F."/>
            <person name="Cree A."/>
            <person name="Fowler R.G."/>
            <person name="Lee S."/>
            <person name="Lewis L.R."/>
            <person name="Li Z."/>
            <person name="Liu Y.-S."/>
            <person name="Moore S.M."/>
            <person name="Muzny D."/>
            <person name="Nazareth L.V."/>
            <person name="Ngo D.N."/>
            <person name="Okwuonu G.O."/>
            <person name="Pai G."/>
            <person name="Parker D."/>
            <person name="Paul H.A."/>
            <person name="Pfannkoch C."/>
            <person name="Pohl C.S."/>
            <person name="Rogers Y.-H.C."/>
            <person name="Ruiz S.J."/>
            <person name="Sabo A."/>
            <person name="Santibanez J."/>
            <person name="Schneider B.W."/>
            <person name="Smith S.M."/>
            <person name="Sodergren E."/>
            <person name="Svatek A.F."/>
            <person name="Utterback T.R."/>
            <person name="Vattathil S."/>
            <person name="Warren W."/>
            <person name="White C.S."/>
            <person name="Chinwalla A.T."/>
            <person name="Feng Y."/>
            <person name="Halpern A.L."/>
            <person name="Hillier L.W."/>
            <person name="Huang X."/>
            <person name="Minx P."/>
            <person name="Nelson J.O."/>
            <person name="Pepin K.H."/>
            <person name="Qin X."/>
            <person name="Sutton G.G."/>
            <person name="Venter E."/>
            <person name="Walenz B.P."/>
            <person name="Wallis J.W."/>
            <person name="Worley K.C."/>
            <person name="Yang S.-P."/>
            <person name="Jones S.M."/>
            <person name="Marra M.A."/>
            <person name="Rocchi M."/>
            <person name="Schein J.E."/>
            <person name="Baertsch R."/>
            <person name="Clarke L."/>
            <person name="Csuros M."/>
            <person name="Glasscock J."/>
            <person name="Harris R.A."/>
            <person name="Havlak P."/>
            <person name="Jackson A.R."/>
            <person name="Jiang H."/>
            <person name="Liu Y."/>
            <person name="Messina D.N."/>
            <person name="Shen Y."/>
            <person name="Song H.X.-Z."/>
            <person name="Wylie T."/>
            <person name="Zhang L."/>
            <person name="Birney E."/>
            <person name="Han K."/>
            <person name="Konkel M.K."/>
            <person name="Lee J."/>
            <person name="Smit A.F.A."/>
            <person name="Ullmer B."/>
            <person name="Wang H."/>
            <person name="Xing J."/>
            <person name="Burhans R."/>
            <person name="Cheng Z."/>
            <person name="Karro J.E."/>
            <person name="Ma J."/>
            <person name="Raney B."/>
            <person name="She X."/>
            <person name="Cox M.J."/>
            <person name="Demuth J.P."/>
            <person name="Dumas L.J."/>
            <person name="Han S.-G."/>
            <person name="Hopkins J."/>
            <person name="Karimpour-Fard A."/>
            <person name="Kim Y.H."/>
            <person name="Pollack J.R."/>
            <person name="Vinar T."/>
            <person name="Addo-Quaye C."/>
            <person name="Degenhardt J."/>
            <person name="Denby A."/>
            <person name="Hubisz M.J."/>
            <person name="Indap A."/>
            <person name="Kosiol C."/>
            <person name="Lahn B.T."/>
            <person name="Lawson H.A."/>
            <person name="Marklein A."/>
            <person name="Nielsen R."/>
            <person name="Vallender E.J."/>
            <person name="Clark A.G."/>
            <person name="Ferguson B."/>
            <person name="Hernandez R.D."/>
            <person name="Hirani K."/>
            <person name="Kehrer-Sawatzki H."/>
            <person name="Kolb J."/>
            <person name="Patil S."/>
            <person name="Pu L.-L."/>
            <person name="Ren Y."/>
            <person name="Smith D.G."/>
            <person name="Wheeler D.A."/>
            <person name="Schenck I."/>
            <person name="Ball E.V."/>
            <person name="Chen R."/>
            <person name="Cooper D.N."/>
            <person name="Giardine B."/>
            <person name="Hsu F."/>
            <person name="Kent W.J."/>
            <person name="Lesk A."/>
            <person name="Nelson D.L."/>
            <person name="O'brien W.E."/>
            <person name="Pruefer K."/>
            <person name="Stenson P.D."/>
            <person name="Wallace J.C."/>
            <person name="Ke H."/>
            <person name="Liu X.-M."/>
            <person name="Wang P."/>
            <person name="Xiang A.P."/>
            <person name="Yang F."/>
            <person name="Barber G.P."/>
            <person name="Haussler D."/>
            <person name="Karolchik D."/>
            <person name="Kern A.D."/>
            <person name="Kuhn R.M."/>
            <person name="Smith K.E."/>
            <person name="Zwieg A.S."/>
        </authorList>
    </citation>
    <scope>NUCLEOTIDE SEQUENCE [LARGE SCALE GENOMIC DNA]</scope>
    <source>
        <strain evidence="8">17573</strain>
    </source>
</reference>
<evidence type="ECO:0000313" key="10">
    <source>
        <dbReference type="VGNC" id="VGNC:76558"/>
    </source>
</evidence>
<evidence type="ECO:0000259" key="6">
    <source>
        <dbReference type="PROSITE" id="PS50834"/>
    </source>
</evidence>
<evidence type="ECO:0000313" key="9">
    <source>
        <dbReference type="VGNC" id="VGNC:73562"/>
    </source>
</evidence>
<feature type="domain" description="HIN-200" evidence="6">
    <location>
        <begin position="240"/>
        <end position="440"/>
    </location>
</feature>
<evidence type="ECO:0000256" key="1">
    <source>
        <dbReference type="ARBA" id="ARBA00004123"/>
    </source>
</evidence>
<feature type="compositionally biased region" description="Polar residues" evidence="4">
    <location>
        <begin position="198"/>
        <end position="214"/>
    </location>
</feature>
<evidence type="ECO:0000256" key="2">
    <source>
        <dbReference type="ARBA" id="ARBA00008647"/>
    </source>
</evidence>
<dbReference type="SMART" id="SM01289">
    <property type="entry name" value="PYRIN"/>
    <property type="match status" value="1"/>
</dbReference>
<dbReference type="FunFam" id="1.10.533.10:FF:000011">
    <property type="entry name" value="Myeloid cell nuclear differentiation antigen"/>
    <property type="match status" value="1"/>
</dbReference>
<feature type="region of interest" description="Disordered" evidence="4">
    <location>
        <begin position="139"/>
        <end position="249"/>
    </location>
</feature>
<dbReference type="SMR" id="F6USA4"/>
<dbReference type="ExpressionAtlas" id="F6USA4">
    <property type="expression patterns" value="baseline"/>
</dbReference>
<dbReference type="VGNC" id="VGNC:76558">
    <property type="gene designation" value="PYHIN1"/>
</dbReference>
<organism evidence="7 8">
    <name type="scientific">Macaca mulatta</name>
    <name type="common">Rhesus macaque</name>
    <dbReference type="NCBI Taxonomy" id="9544"/>
    <lineage>
        <taxon>Eukaryota</taxon>
        <taxon>Metazoa</taxon>
        <taxon>Chordata</taxon>
        <taxon>Craniata</taxon>
        <taxon>Vertebrata</taxon>
        <taxon>Euteleostomi</taxon>
        <taxon>Mammalia</taxon>
        <taxon>Eutheria</taxon>
        <taxon>Euarchontoglires</taxon>
        <taxon>Primates</taxon>
        <taxon>Haplorrhini</taxon>
        <taxon>Catarrhini</taxon>
        <taxon>Cercopithecidae</taxon>
        <taxon>Cercopithecinae</taxon>
        <taxon>Macaca</taxon>
    </lineage>
</organism>
<dbReference type="PaxDb" id="9544-ENSMMUP00000005981"/>
<dbReference type="HOGENOM" id="CLU_020123_2_0_1"/>
<dbReference type="GO" id="GO:0002218">
    <property type="term" value="P:activation of innate immune response"/>
    <property type="evidence" value="ECO:0007669"/>
    <property type="project" value="InterPro"/>
</dbReference>